<gene>
    <name evidence="4" type="ORF">SLEP1_g3465</name>
</gene>
<sequence length="971" mass="106224">MASITTTLSPGSMQLRLALKCRNRRGSGAVLGQAWVRKLDFEMSRVSLSRRGNGLGRGRHGAFYVRSESAADAFSDGSESDSAEESRRKQWFRGMVGAGVAGAVLIAGLTFTAMSISKQRASRPQQQMQPLTIQQEVSLSSCTDSSNIKENENKGSFVFKDSGNLESEIGTDEALYPSSEFNDPPTEDILGQDNVTYTESIERRSDGGDAANGASIQDDLQNISDLNDIPVGPGATQSSPELPESGIVGGSVVASSLEVSDSKLDLISPEQPTSQIEWDPVCALGLNDKHNEEFSSLEGKETSNLSVHSVDSYTNSDSNATSIEAVVVGFSVTSVTDTVLGPQVVHMENVETHVSSSKENLDSSKLLQVLEERRAASMEENNLSESGLSEITSLPASSHLSANDQDKNGYGETNKSKSFFDSPTPENSFSSAVTPAPSIVPAAVQVIPGKVLVPTVVDQVQGQAIEALQILKVIEADVQPSDLCTRREYARWLVTASSVLSRNTVSKVYLAMYIENVTELAFDDITPEDPDFSSIQGLAEAGLISSKLSNHDLLSEDQGPFDFSPESPLSRQDLVSWKMALDKRQLPKADTKTLYALSGFIDIDKINPEAWPALVADLSSGERGVIALAFGCTRLFQPDKPVTKAQAAVAIATGEASDLVNEELARIEAESMAENAVSAHNALVAEVEKDVNASFEKELFMEREKIDAVEKMAEEARCELERLRAEKEEDRIALMKERVSIESEMEVLSRLRREVEEQLEILVSNKVEISYEKERINKLQIETENKSQEITRLQHELEVERKALSLARDWAEDEAKRAREQAKALEVAREHWERHGIKVVVDSDLQEEGAVRGSWLNAGKQLSVEGTIGRAQTLVDKLKAMASNVGEKSKELSNKIIEKILYLISALKEWACRAGVKAEELKDKGISKARESVQEWKQNTAEFSLAVNEGVKRVAGDCREGVEKLTQRFKT</sequence>
<comment type="caution">
    <text evidence="4">The sequence shown here is derived from an EMBL/GenBank/DDBJ whole genome shotgun (WGS) entry which is preliminary data.</text>
</comment>
<evidence type="ECO:0000256" key="2">
    <source>
        <dbReference type="SAM" id="MobiDB-lite"/>
    </source>
</evidence>
<evidence type="ECO:0008006" key="6">
    <source>
        <dbReference type="Google" id="ProtNLM"/>
    </source>
</evidence>
<protein>
    <recommendedName>
        <fullName evidence="6">SLH domain-containing protein</fullName>
    </recommendedName>
</protein>
<evidence type="ECO:0000256" key="1">
    <source>
        <dbReference type="SAM" id="Coils"/>
    </source>
</evidence>
<keyword evidence="3" id="KW-1133">Transmembrane helix</keyword>
<dbReference type="PANTHER" id="PTHR33740">
    <property type="entry name" value="GPI-ANCHORED ADHESIN-LIKE PROTEIN"/>
    <property type="match status" value="1"/>
</dbReference>
<evidence type="ECO:0000313" key="4">
    <source>
        <dbReference type="EMBL" id="GKU89312.1"/>
    </source>
</evidence>
<dbReference type="Proteomes" id="UP001054252">
    <property type="component" value="Unassembled WGS sequence"/>
</dbReference>
<dbReference type="AlphaFoldDB" id="A0AAV5HU99"/>
<name>A0AAV5HU99_9ROSI</name>
<accession>A0AAV5HU99</accession>
<feature type="coiled-coil region" evidence="1">
    <location>
        <begin position="706"/>
        <end position="835"/>
    </location>
</feature>
<dbReference type="PANTHER" id="PTHR33740:SF3">
    <property type="entry name" value="GPI-ANCHORED ADHESIN-LIKE PROTEIN"/>
    <property type="match status" value="1"/>
</dbReference>
<proteinExistence type="predicted"/>
<feature type="transmembrane region" description="Helical" evidence="3">
    <location>
        <begin position="95"/>
        <end position="116"/>
    </location>
</feature>
<keyword evidence="3" id="KW-0812">Transmembrane</keyword>
<keyword evidence="1" id="KW-0175">Coiled coil</keyword>
<feature type="compositionally biased region" description="Polar residues" evidence="2">
    <location>
        <begin position="394"/>
        <end position="403"/>
    </location>
</feature>
<feature type="compositionally biased region" description="Polar residues" evidence="2">
    <location>
        <begin position="411"/>
        <end position="433"/>
    </location>
</feature>
<keyword evidence="5" id="KW-1185">Reference proteome</keyword>
<feature type="region of interest" description="Disordered" evidence="2">
    <location>
        <begin position="172"/>
        <end position="192"/>
    </location>
</feature>
<feature type="region of interest" description="Disordered" evidence="2">
    <location>
        <begin position="394"/>
        <end position="433"/>
    </location>
</feature>
<evidence type="ECO:0000256" key="3">
    <source>
        <dbReference type="SAM" id="Phobius"/>
    </source>
</evidence>
<keyword evidence="3" id="KW-0472">Membrane</keyword>
<feature type="region of interest" description="Disordered" evidence="2">
    <location>
        <begin position="224"/>
        <end position="247"/>
    </location>
</feature>
<evidence type="ECO:0000313" key="5">
    <source>
        <dbReference type="Proteomes" id="UP001054252"/>
    </source>
</evidence>
<dbReference type="EMBL" id="BPVZ01000003">
    <property type="protein sequence ID" value="GKU89312.1"/>
    <property type="molecule type" value="Genomic_DNA"/>
</dbReference>
<reference evidence="4 5" key="1">
    <citation type="journal article" date="2021" name="Commun. Biol.">
        <title>The genome of Shorea leprosula (Dipterocarpaceae) highlights the ecological relevance of drought in aseasonal tropical rainforests.</title>
        <authorList>
            <person name="Ng K.K.S."/>
            <person name="Kobayashi M.J."/>
            <person name="Fawcett J.A."/>
            <person name="Hatakeyama M."/>
            <person name="Paape T."/>
            <person name="Ng C.H."/>
            <person name="Ang C.C."/>
            <person name="Tnah L.H."/>
            <person name="Lee C.T."/>
            <person name="Nishiyama T."/>
            <person name="Sese J."/>
            <person name="O'Brien M.J."/>
            <person name="Copetti D."/>
            <person name="Mohd Noor M.I."/>
            <person name="Ong R.C."/>
            <person name="Putra M."/>
            <person name="Sireger I.Z."/>
            <person name="Indrioko S."/>
            <person name="Kosugi Y."/>
            <person name="Izuno A."/>
            <person name="Isagi Y."/>
            <person name="Lee S.L."/>
            <person name="Shimizu K.K."/>
        </authorList>
    </citation>
    <scope>NUCLEOTIDE SEQUENCE [LARGE SCALE GENOMIC DNA]</scope>
    <source>
        <strain evidence="4">214</strain>
    </source>
</reference>
<organism evidence="4 5">
    <name type="scientific">Rubroshorea leprosula</name>
    <dbReference type="NCBI Taxonomy" id="152421"/>
    <lineage>
        <taxon>Eukaryota</taxon>
        <taxon>Viridiplantae</taxon>
        <taxon>Streptophyta</taxon>
        <taxon>Embryophyta</taxon>
        <taxon>Tracheophyta</taxon>
        <taxon>Spermatophyta</taxon>
        <taxon>Magnoliopsida</taxon>
        <taxon>eudicotyledons</taxon>
        <taxon>Gunneridae</taxon>
        <taxon>Pentapetalae</taxon>
        <taxon>rosids</taxon>
        <taxon>malvids</taxon>
        <taxon>Malvales</taxon>
        <taxon>Dipterocarpaceae</taxon>
        <taxon>Rubroshorea</taxon>
    </lineage>
</organism>